<dbReference type="GeneID" id="66099696"/>
<accession>A0A9P7VPB7</accession>
<sequence length="186" mass="20991">MVLEYSEYIFSLVLITFLTIVPSAVSVYIASDAITEDEVASHNPRFSATKSRHNPDSISVDDKTRLGSNRNEQFSLPRAATPDNPATHFLCIPDFDNTTVYESDWLTAAPSTARRLTAFTRQWKKVEEYIKLSRLGKWGTDDRRGPRLDITTRISEDSSCFLGRQALGESRLQVDYVIDPVLQGKN</sequence>
<feature type="transmembrane region" description="Helical" evidence="2">
    <location>
        <begin position="12"/>
        <end position="31"/>
    </location>
</feature>
<keyword evidence="2" id="KW-0472">Membrane</keyword>
<dbReference type="Proteomes" id="UP000812287">
    <property type="component" value="Unassembled WGS sequence"/>
</dbReference>
<evidence type="ECO:0000256" key="1">
    <source>
        <dbReference type="SAM" id="MobiDB-lite"/>
    </source>
</evidence>
<comment type="caution">
    <text evidence="3">The sequence shown here is derived from an EMBL/GenBank/DDBJ whole genome shotgun (WGS) entry which is preliminary data.</text>
</comment>
<gene>
    <name evidence="3" type="ORF">BT62DRAFT_1008064</name>
</gene>
<evidence type="ECO:0000256" key="2">
    <source>
        <dbReference type="SAM" id="Phobius"/>
    </source>
</evidence>
<reference evidence="3" key="1">
    <citation type="submission" date="2020-11" db="EMBL/GenBank/DDBJ databases">
        <title>Adaptations for nitrogen fixation in a non-lichenized fungal sporocarp promotes dispersal by wood-feeding termites.</title>
        <authorList>
            <consortium name="DOE Joint Genome Institute"/>
            <person name="Koch R.A."/>
            <person name="Yoon G."/>
            <person name="Arayal U."/>
            <person name="Lail K."/>
            <person name="Amirebrahimi M."/>
            <person name="Labutti K."/>
            <person name="Lipzen A."/>
            <person name="Riley R."/>
            <person name="Barry K."/>
            <person name="Henrissat B."/>
            <person name="Grigoriev I.V."/>
            <person name="Herr J.R."/>
            <person name="Aime M.C."/>
        </authorList>
    </citation>
    <scope>NUCLEOTIDE SEQUENCE</scope>
    <source>
        <strain evidence="3">MCA 3950</strain>
    </source>
</reference>
<protein>
    <submittedName>
        <fullName evidence="3">Uncharacterized protein</fullName>
    </submittedName>
</protein>
<name>A0A9P7VPB7_9AGAR</name>
<dbReference type="AlphaFoldDB" id="A0A9P7VPB7"/>
<dbReference type="EMBL" id="MU250540">
    <property type="protein sequence ID" value="KAG7444399.1"/>
    <property type="molecule type" value="Genomic_DNA"/>
</dbReference>
<keyword evidence="2" id="KW-0812">Transmembrane</keyword>
<evidence type="ECO:0000313" key="3">
    <source>
        <dbReference type="EMBL" id="KAG7444399.1"/>
    </source>
</evidence>
<keyword evidence="4" id="KW-1185">Reference proteome</keyword>
<dbReference type="RefSeq" id="XP_043037899.1">
    <property type="nucleotide sequence ID" value="XM_043177409.1"/>
</dbReference>
<evidence type="ECO:0000313" key="4">
    <source>
        <dbReference type="Proteomes" id="UP000812287"/>
    </source>
</evidence>
<proteinExistence type="predicted"/>
<organism evidence="3 4">
    <name type="scientific">Guyanagaster necrorhizus</name>
    <dbReference type="NCBI Taxonomy" id="856835"/>
    <lineage>
        <taxon>Eukaryota</taxon>
        <taxon>Fungi</taxon>
        <taxon>Dikarya</taxon>
        <taxon>Basidiomycota</taxon>
        <taxon>Agaricomycotina</taxon>
        <taxon>Agaricomycetes</taxon>
        <taxon>Agaricomycetidae</taxon>
        <taxon>Agaricales</taxon>
        <taxon>Marasmiineae</taxon>
        <taxon>Physalacriaceae</taxon>
        <taxon>Guyanagaster</taxon>
    </lineage>
</organism>
<keyword evidence="2" id="KW-1133">Transmembrane helix</keyword>
<feature type="region of interest" description="Disordered" evidence="1">
    <location>
        <begin position="41"/>
        <end position="64"/>
    </location>
</feature>